<comment type="subcellular location">
    <subcellularLocation>
        <location evidence="12">Cell membrane</location>
    </subcellularLocation>
    <subcellularLocation>
        <location evidence="1">Membrane</location>
        <topology evidence="1">Multi-pass membrane protein</topology>
    </subcellularLocation>
</comment>
<evidence type="ECO:0000256" key="7">
    <source>
        <dbReference type="ARBA" id="ARBA00022967"/>
    </source>
</evidence>
<feature type="transmembrane region" description="Helical" evidence="12">
    <location>
        <begin position="121"/>
        <end position="142"/>
    </location>
</feature>
<dbReference type="InterPro" id="IPR008250">
    <property type="entry name" value="ATPase_P-typ_transduc_dom_A_sf"/>
</dbReference>
<dbReference type="Gene3D" id="2.70.150.10">
    <property type="entry name" value="Calcium-transporting ATPase, cytoplasmic transduction domain A"/>
    <property type="match status" value="1"/>
</dbReference>
<feature type="transmembrane region" description="Helical" evidence="12">
    <location>
        <begin position="669"/>
        <end position="694"/>
    </location>
</feature>
<keyword evidence="5 12" id="KW-0547">Nucleotide-binding</keyword>
<dbReference type="PANTHER" id="PTHR48085:SF5">
    <property type="entry name" value="CADMIUM_ZINC-TRANSPORTING ATPASE HMA4-RELATED"/>
    <property type="match status" value="1"/>
</dbReference>
<dbReference type="PANTHER" id="PTHR48085">
    <property type="entry name" value="CADMIUM/ZINC-TRANSPORTING ATPASE HMA2-RELATED"/>
    <property type="match status" value="1"/>
</dbReference>
<feature type="transmembrane region" description="Helical" evidence="12">
    <location>
        <begin position="177"/>
        <end position="195"/>
    </location>
</feature>
<dbReference type="GO" id="GO:0016787">
    <property type="term" value="F:hydrolase activity"/>
    <property type="evidence" value="ECO:0007669"/>
    <property type="project" value="UniProtKB-KW"/>
</dbReference>
<evidence type="ECO:0000256" key="5">
    <source>
        <dbReference type="ARBA" id="ARBA00022741"/>
    </source>
</evidence>
<keyword evidence="8 12" id="KW-1133">Transmembrane helix</keyword>
<evidence type="ECO:0000256" key="9">
    <source>
        <dbReference type="ARBA" id="ARBA00023136"/>
    </source>
</evidence>
<keyword evidence="9 12" id="KW-0472">Membrane</keyword>
<dbReference type="SFLD" id="SFLDS00003">
    <property type="entry name" value="Haloacid_Dehalogenase"/>
    <property type="match status" value="1"/>
</dbReference>
<feature type="transmembrane region" description="Helical" evidence="12">
    <location>
        <begin position="96"/>
        <end position="115"/>
    </location>
</feature>
<evidence type="ECO:0000259" key="13">
    <source>
        <dbReference type="PROSITE" id="PS50846"/>
    </source>
</evidence>
<dbReference type="SUPFAM" id="SSF55008">
    <property type="entry name" value="HMA, heavy metal-associated domain"/>
    <property type="match status" value="1"/>
</dbReference>
<dbReference type="PROSITE" id="PS01229">
    <property type="entry name" value="COF_2"/>
    <property type="match status" value="1"/>
</dbReference>
<dbReference type="Gene3D" id="3.40.50.1000">
    <property type="entry name" value="HAD superfamily/HAD-like"/>
    <property type="match status" value="1"/>
</dbReference>
<dbReference type="PRINTS" id="PR00119">
    <property type="entry name" value="CATATPASE"/>
</dbReference>
<dbReference type="Gene3D" id="3.30.70.100">
    <property type="match status" value="1"/>
</dbReference>
<dbReference type="Gene3D" id="3.40.1110.10">
    <property type="entry name" value="Calcium-transporting ATPase, cytoplasmic domain N"/>
    <property type="match status" value="1"/>
</dbReference>
<dbReference type="PRINTS" id="PR00941">
    <property type="entry name" value="CDATPASE"/>
</dbReference>
<dbReference type="Pfam" id="PF00122">
    <property type="entry name" value="E1-E2_ATPase"/>
    <property type="match status" value="1"/>
</dbReference>
<dbReference type="Pfam" id="PF00702">
    <property type="entry name" value="Hydrolase"/>
    <property type="match status" value="1"/>
</dbReference>
<dbReference type="InterPro" id="IPR044492">
    <property type="entry name" value="P_typ_ATPase_HD_dom"/>
</dbReference>
<dbReference type="SUPFAM" id="SSF56784">
    <property type="entry name" value="HAD-like"/>
    <property type="match status" value="1"/>
</dbReference>
<dbReference type="InterPro" id="IPR036163">
    <property type="entry name" value="HMA_dom_sf"/>
</dbReference>
<evidence type="ECO:0000313" key="15">
    <source>
        <dbReference type="Proteomes" id="UP000318081"/>
    </source>
</evidence>
<evidence type="ECO:0000256" key="11">
    <source>
        <dbReference type="ARBA" id="ARBA00047308"/>
    </source>
</evidence>
<sequence>MNQSEDQRLRLRIHGMDCAEEVSILKRELVPLVGSDDRLGFDLLNGKLTVNLDGADVTQGDVLAVIERTGLRAEVWDDAPDRDGELTFWQRNQRTVMTTISGVAGGIGLALQLSLGEADESLPVIAISFYLISIATGLLLVLPKAWHSLVALRPDLNLLMSVAVVGAIAIGEWFEGAAVAFLFSVSLLLESSSVGRARRAIASLMDLSPPTAHLRDEDGKISDVAPADVPVGFTVVVRPGEKIPLDGRVLVGISGVNQAPITGESVPVEKEPGDEVFAGTINGDGLLEIETTKAADDTTLARIIKMVGDAGSKRAPLEKWVEKFAAVYTPVVMIVALLMLVIPPLAFGGDWSVWLYRSLVLLVIACPCALVISTPVSVVAALAAAARNGVLIKGGVFIELPAQLKAIAMDKTGTLTQGAPAVVDVVPMNGHNEAELLMRAGALELNSNHPLARAIVDEAKRRDIELVAADNFETIQGKGASGHINGKPFWLGSHRYLEQRGQETPEVHEQLESMQEAGRTVVVVGNDEHVCGFITLADAIREETRDAIRELHAAGVEKLVMLTGDNEGTAKAIAAEAGIDEVHAELLPEDKVKAVERLVEQHEYVAMIGDGVNDAPALARASLGLAMGAAGSDAAIETADIALMSDDLSKLPWLVHHSRRTLRIIRQNIGFSLAVKAVFVILTFVGFASLWAAIAADMGASLLVIGNGLRLLRA</sequence>
<proteinExistence type="inferred from homology"/>
<reference evidence="14 15" key="1">
    <citation type="submission" date="2019-02" db="EMBL/GenBank/DDBJ databases">
        <title>Deep-cultivation of Planctomycetes and their phenomic and genomic characterization uncovers novel biology.</title>
        <authorList>
            <person name="Wiegand S."/>
            <person name="Jogler M."/>
            <person name="Boedeker C."/>
            <person name="Pinto D."/>
            <person name="Vollmers J."/>
            <person name="Rivas-Marin E."/>
            <person name="Kohn T."/>
            <person name="Peeters S.H."/>
            <person name="Heuer A."/>
            <person name="Rast P."/>
            <person name="Oberbeckmann S."/>
            <person name="Bunk B."/>
            <person name="Jeske O."/>
            <person name="Meyerdierks A."/>
            <person name="Storesund J.E."/>
            <person name="Kallscheuer N."/>
            <person name="Luecker S."/>
            <person name="Lage O.M."/>
            <person name="Pohl T."/>
            <person name="Merkel B.J."/>
            <person name="Hornburger P."/>
            <person name="Mueller R.-W."/>
            <person name="Bruemmer F."/>
            <person name="Labrenz M."/>
            <person name="Spormann A.M."/>
            <person name="Op den Camp H."/>
            <person name="Overmann J."/>
            <person name="Amann R."/>
            <person name="Jetten M.S.M."/>
            <person name="Mascher T."/>
            <person name="Medema M.H."/>
            <person name="Devos D.P."/>
            <person name="Kaster A.-K."/>
            <person name="Ovreas L."/>
            <person name="Rohde M."/>
            <person name="Galperin M.Y."/>
            <person name="Jogler C."/>
        </authorList>
    </citation>
    <scope>NUCLEOTIDE SEQUENCE [LARGE SCALE GENOMIC DNA]</scope>
    <source>
        <strain evidence="14 15">TBK1r</strain>
    </source>
</reference>
<keyword evidence="14" id="KW-0378">Hydrolase</keyword>
<dbReference type="InterPro" id="IPR001757">
    <property type="entry name" value="P_typ_ATPase"/>
</dbReference>
<dbReference type="PROSITE" id="PS50846">
    <property type="entry name" value="HMA_2"/>
    <property type="match status" value="1"/>
</dbReference>
<dbReference type="InterPro" id="IPR006121">
    <property type="entry name" value="HMA_dom"/>
</dbReference>
<organism evidence="14 15">
    <name type="scientific">Stieleria magnilauensis</name>
    <dbReference type="NCBI Taxonomy" id="2527963"/>
    <lineage>
        <taxon>Bacteria</taxon>
        <taxon>Pseudomonadati</taxon>
        <taxon>Planctomycetota</taxon>
        <taxon>Planctomycetia</taxon>
        <taxon>Pirellulales</taxon>
        <taxon>Pirellulaceae</taxon>
        <taxon>Stieleria</taxon>
    </lineage>
</organism>
<evidence type="ECO:0000256" key="4">
    <source>
        <dbReference type="ARBA" id="ARBA00022723"/>
    </source>
</evidence>
<dbReference type="NCBIfam" id="TIGR01494">
    <property type="entry name" value="ATPase_P-type"/>
    <property type="match status" value="1"/>
</dbReference>
<feature type="transmembrane region" description="Helical" evidence="12">
    <location>
        <begin position="154"/>
        <end position="171"/>
    </location>
</feature>
<dbReference type="PROSITE" id="PS00154">
    <property type="entry name" value="ATPASE_E1_E2"/>
    <property type="match status" value="1"/>
</dbReference>
<gene>
    <name evidence="14" type="primary">cadA_2</name>
    <name evidence="14" type="ORF">TBK1r_43310</name>
</gene>
<dbReference type="Proteomes" id="UP000318081">
    <property type="component" value="Chromosome"/>
</dbReference>
<dbReference type="InterPro" id="IPR036412">
    <property type="entry name" value="HAD-like_sf"/>
</dbReference>
<dbReference type="InterPro" id="IPR051014">
    <property type="entry name" value="Cation_Transport_ATPase_IB"/>
</dbReference>
<dbReference type="EC" id="7.2.2.12" evidence="10"/>
<accession>A0ABX5XUU3</accession>
<feature type="domain" description="HMA" evidence="13">
    <location>
        <begin position="7"/>
        <end position="74"/>
    </location>
</feature>
<keyword evidence="12" id="KW-1003">Cell membrane</keyword>
<evidence type="ECO:0000256" key="6">
    <source>
        <dbReference type="ARBA" id="ARBA00022840"/>
    </source>
</evidence>
<dbReference type="SFLD" id="SFLDF00027">
    <property type="entry name" value="p-type_atpase"/>
    <property type="match status" value="1"/>
</dbReference>
<dbReference type="InterPro" id="IPR027256">
    <property type="entry name" value="P-typ_ATPase_IB"/>
</dbReference>
<dbReference type="EMBL" id="CP036432">
    <property type="protein sequence ID" value="QDV85352.1"/>
    <property type="molecule type" value="Genomic_DNA"/>
</dbReference>
<feature type="transmembrane region" description="Helical" evidence="12">
    <location>
        <begin position="324"/>
        <end position="347"/>
    </location>
</feature>
<dbReference type="NCBIfam" id="TIGR01525">
    <property type="entry name" value="ATPase-IB_hvy"/>
    <property type="match status" value="1"/>
</dbReference>
<name>A0ABX5XUU3_9BACT</name>
<comment type="similarity">
    <text evidence="2 12">Belongs to the cation transport ATPase (P-type) (TC 3.A.3) family. Type IB subfamily.</text>
</comment>
<dbReference type="SUPFAM" id="SSF81653">
    <property type="entry name" value="Calcium ATPase, transduction domain A"/>
    <property type="match status" value="1"/>
</dbReference>
<evidence type="ECO:0000313" key="14">
    <source>
        <dbReference type="EMBL" id="QDV85352.1"/>
    </source>
</evidence>
<dbReference type="SFLD" id="SFLDG00002">
    <property type="entry name" value="C1.7:_P-type_atpase_like"/>
    <property type="match status" value="1"/>
</dbReference>
<keyword evidence="15" id="KW-1185">Reference proteome</keyword>
<dbReference type="InterPro" id="IPR023214">
    <property type="entry name" value="HAD_sf"/>
</dbReference>
<keyword evidence="6 12" id="KW-0067">ATP-binding</keyword>
<evidence type="ECO:0000256" key="2">
    <source>
        <dbReference type="ARBA" id="ARBA00006024"/>
    </source>
</evidence>
<dbReference type="InterPro" id="IPR018303">
    <property type="entry name" value="ATPase_P-typ_P_site"/>
</dbReference>
<keyword evidence="7" id="KW-1278">Translocase</keyword>
<keyword evidence="3 12" id="KW-0812">Transmembrane</keyword>
<feature type="transmembrane region" description="Helical" evidence="12">
    <location>
        <begin position="359"/>
        <end position="384"/>
    </location>
</feature>
<evidence type="ECO:0000256" key="8">
    <source>
        <dbReference type="ARBA" id="ARBA00022989"/>
    </source>
</evidence>
<dbReference type="InterPro" id="IPR023298">
    <property type="entry name" value="ATPase_P-typ_TM_dom_sf"/>
</dbReference>
<keyword evidence="4 12" id="KW-0479">Metal-binding</keyword>
<evidence type="ECO:0000256" key="1">
    <source>
        <dbReference type="ARBA" id="ARBA00004141"/>
    </source>
</evidence>
<evidence type="ECO:0000256" key="12">
    <source>
        <dbReference type="RuleBase" id="RU362081"/>
    </source>
</evidence>
<dbReference type="InterPro" id="IPR059000">
    <property type="entry name" value="ATPase_P-type_domA"/>
</dbReference>
<evidence type="ECO:0000256" key="3">
    <source>
        <dbReference type="ARBA" id="ARBA00022692"/>
    </source>
</evidence>
<comment type="catalytic activity">
    <reaction evidence="11">
        <text>Zn(2+)(in) + ATP + H2O = Zn(2+)(out) + ADP + phosphate + H(+)</text>
        <dbReference type="Rhea" id="RHEA:20621"/>
        <dbReference type="ChEBI" id="CHEBI:15377"/>
        <dbReference type="ChEBI" id="CHEBI:15378"/>
        <dbReference type="ChEBI" id="CHEBI:29105"/>
        <dbReference type="ChEBI" id="CHEBI:30616"/>
        <dbReference type="ChEBI" id="CHEBI:43474"/>
        <dbReference type="ChEBI" id="CHEBI:456216"/>
        <dbReference type="EC" id="7.2.2.12"/>
    </reaction>
</comment>
<dbReference type="SUPFAM" id="SSF81665">
    <property type="entry name" value="Calcium ATPase, transmembrane domain M"/>
    <property type="match status" value="1"/>
</dbReference>
<protein>
    <recommendedName>
        <fullName evidence="10">P-type Zn(2+) transporter</fullName>
        <ecNumber evidence="10">7.2.2.12</ecNumber>
    </recommendedName>
</protein>
<dbReference type="RefSeq" id="WP_419580219.1">
    <property type="nucleotide sequence ID" value="NZ_CP036432.1"/>
</dbReference>
<dbReference type="InterPro" id="IPR023299">
    <property type="entry name" value="ATPase_P-typ_cyto_dom_N"/>
</dbReference>
<evidence type="ECO:0000256" key="10">
    <source>
        <dbReference type="ARBA" id="ARBA00039097"/>
    </source>
</evidence>